<keyword evidence="2" id="KW-0812">Transmembrane</keyword>
<comment type="caution">
    <text evidence="3">The sequence shown here is derived from an EMBL/GenBank/DDBJ whole genome shotgun (WGS) entry which is preliminary data.</text>
</comment>
<evidence type="ECO:0000313" key="3">
    <source>
        <dbReference type="EMBL" id="OEO32197.1"/>
    </source>
</evidence>
<proteinExistence type="predicted"/>
<sequence>MQFMTSLLGESAGTIVTSVLALGIVLVLIVLGLWALKLLTRSTTVVGRGRNRRLSVIDHMQVDAKRQLLIIRRDNVEHLILTGGPQDVIVETGIPVERPPMPTRRSVEQEVPPPATPTLSTSEIDRLREFVRPGARKSTSLRHTGLLRPVSTMEPAIIPMPAMAGDNSGRGKADSATTPAGKDNGRTALGAQRNLGDEPKADSR</sequence>
<dbReference type="RefSeq" id="WP_069908651.1">
    <property type="nucleotide sequence ID" value="NZ_LAJE02000085.1"/>
</dbReference>
<feature type="transmembrane region" description="Helical" evidence="2">
    <location>
        <begin position="12"/>
        <end position="36"/>
    </location>
</feature>
<feature type="region of interest" description="Disordered" evidence="1">
    <location>
        <begin position="161"/>
        <end position="204"/>
    </location>
</feature>
<dbReference type="PANTHER" id="PTHR38766">
    <property type="entry name" value="FLAGELLAR PROTEIN FLIO"/>
    <property type="match status" value="1"/>
</dbReference>
<protein>
    <recommendedName>
        <fullName evidence="5">Flagellar biosynthesis protein FliO</fullName>
    </recommendedName>
</protein>
<accession>A0A1E5XUB8</accession>
<dbReference type="EMBL" id="LAJE02000085">
    <property type="protein sequence ID" value="OEO32197.1"/>
    <property type="molecule type" value="Genomic_DNA"/>
</dbReference>
<dbReference type="AlphaFoldDB" id="A0A1E5XUB8"/>
<dbReference type="InterPro" id="IPR052205">
    <property type="entry name" value="FliO/MopB"/>
</dbReference>
<dbReference type="PANTHER" id="PTHR38766:SF1">
    <property type="entry name" value="FLAGELLAR PROTEIN FLIO"/>
    <property type="match status" value="1"/>
</dbReference>
<name>A0A1E5XUB8_9HYPH</name>
<feature type="compositionally biased region" description="Basic and acidic residues" evidence="1">
    <location>
        <begin position="195"/>
        <end position="204"/>
    </location>
</feature>
<evidence type="ECO:0000313" key="4">
    <source>
        <dbReference type="Proteomes" id="UP000095463"/>
    </source>
</evidence>
<gene>
    <name evidence="3" type="ORF">VW23_012795</name>
</gene>
<evidence type="ECO:0000256" key="2">
    <source>
        <dbReference type="SAM" id="Phobius"/>
    </source>
</evidence>
<evidence type="ECO:0008006" key="5">
    <source>
        <dbReference type="Google" id="ProtNLM"/>
    </source>
</evidence>
<reference evidence="3 4" key="1">
    <citation type="journal article" date="2015" name="Genome Announc.">
        <title>Genome Assemblies of Three Soil-Associated Devosia species: D. insulae, D. limi, and D. soli.</title>
        <authorList>
            <person name="Hassan Y.I."/>
            <person name="Lepp D."/>
            <person name="Zhou T."/>
        </authorList>
    </citation>
    <scope>NUCLEOTIDE SEQUENCE [LARGE SCALE GENOMIC DNA]</scope>
    <source>
        <strain evidence="3 4">DS-56</strain>
    </source>
</reference>
<keyword evidence="2" id="KW-0472">Membrane</keyword>
<keyword evidence="2" id="KW-1133">Transmembrane helix</keyword>
<organism evidence="3 4">
    <name type="scientific">Devosia insulae DS-56</name>
    <dbReference type="NCBI Taxonomy" id="1116389"/>
    <lineage>
        <taxon>Bacteria</taxon>
        <taxon>Pseudomonadati</taxon>
        <taxon>Pseudomonadota</taxon>
        <taxon>Alphaproteobacteria</taxon>
        <taxon>Hyphomicrobiales</taxon>
        <taxon>Devosiaceae</taxon>
        <taxon>Devosia</taxon>
    </lineage>
</organism>
<dbReference type="Proteomes" id="UP000095463">
    <property type="component" value="Unassembled WGS sequence"/>
</dbReference>
<evidence type="ECO:0000256" key="1">
    <source>
        <dbReference type="SAM" id="MobiDB-lite"/>
    </source>
</evidence>
<keyword evidence="4" id="KW-1185">Reference proteome</keyword>
<feature type="region of interest" description="Disordered" evidence="1">
    <location>
        <begin position="99"/>
        <end position="120"/>
    </location>
</feature>